<dbReference type="AlphaFoldDB" id="A0AA38NUZ8"/>
<comment type="caution">
    <text evidence="2">The sequence shown here is derived from an EMBL/GenBank/DDBJ whole genome shotgun (WGS) entry which is preliminary data.</text>
</comment>
<protein>
    <submittedName>
        <fullName evidence="2">Uncharacterized protein</fullName>
    </submittedName>
</protein>
<feature type="region of interest" description="Disordered" evidence="1">
    <location>
        <begin position="95"/>
        <end position="114"/>
    </location>
</feature>
<accession>A0AA38NUZ8</accession>
<evidence type="ECO:0000313" key="3">
    <source>
        <dbReference type="Proteomes" id="UP001163846"/>
    </source>
</evidence>
<evidence type="ECO:0000313" key="2">
    <source>
        <dbReference type="EMBL" id="KAJ3831114.1"/>
    </source>
</evidence>
<name>A0AA38NUZ8_9AGAR</name>
<evidence type="ECO:0000256" key="1">
    <source>
        <dbReference type="SAM" id="MobiDB-lite"/>
    </source>
</evidence>
<reference evidence="2" key="1">
    <citation type="submission" date="2022-08" db="EMBL/GenBank/DDBJ databases">
        <authorList>
            <consortium name="DOE Joint Genome Institute"/>
            <person name="Min B."/>
            <person name="Riley R."/>
            <person name="Sierra-Patev S."/>
            <person name="Naranjo-Ortiz M."/>
            <person name="Looney B."/>
            <person name="Konkel Z."/>
            <person name="Slot J.C."/>
            <person name="Sakamoto Y."/>
            <person name="Steenwyk J.L."/>
            <person name="Rokas A."/>
            <person name="Carro J."/>
            <person name="Camarero S."/>
            <person name="Ferreira P."/>
            <person name="Molpeceres G."/>
            <person name="Ruiz-Duenas F.J."/>
            <person name="Serrano A."/>
            <person name="Henrissat B."/>
            <person name="Drula E."/>
            <person name="Hughes K.W."/>
            <person name="Mata J.L."/>
            <person name="Ishikawa N.K."/>
            <person name="Vargas-Isla R."/>
            <person name="Ushijima S."/>
            <person name="Smith C.A."/>
            <person name="Ahrendt S."/>
            <person name="Andreopoulos W."/>
            <person name="He G."/>
            <person name="Labutti K."/>
            <person name="Lipzen A."/>
            <person name="Ng V."/>
            <person name="Sandor L."/>
            <person name="Barry K."/>
            <person name="Martinez A.T."/>
            <person name="Xiao Y."/>
            <person name="Gibbons J.G."/>
            <person name="Terashima K."/>
            <person name="Hibbett D.S."/>
            <person name="Grigoriev I.V."/>
        </authorList>
    </citation>
    <scope>NUCLEOTIDE SEQUENCE</scope>
    <source>
        <strain evidence="2">TFB9207</strain>
    </source>
</reference>
<proteinExistence type="predicted"/>
<organism evidence="2 3">
    <name type="scientific">Lentinula raphanica</name>
    <dbReference type="NCBI Taxonomy" id="153919"/>
    <lineage>
        <taxon>Eukaryota</taxon>
        <taxon>Fungi</taxon>
        <taxon>Dikarya</taxon>
        <taxon>Basidiomycota</taxon>
        <taxon>Agaricomycotina</taxon>
        <taxon>Agaricomycetes</taxon>
        <taxon>Agaricomycetidae</taxon>
        <taxon>Agaricales</taxon>
        <taxon>Marasmiineae</taxon>
        <taxon>Omphalotaceae</taxon>
        <taxon>Lentinula</taxon>
    </lineage>
</organism>
<feature type="compositionally biased region" description="Low complexity" evidence="1">
    <location>
        <begin position="95"/>
        <end position="109"/>
    </location>
</feature>
<gene>
    <name evidence="2" type="ORF">F5878DRAFT_549889</name>
</gene>
<keyword evidence="3" id="KW-1185">Reference proteome</keyword>
<sequence>LRKHLHYGQHDPLLMPQPFSIKTPHLPLIRRPDSTSDLRILWARPEEDQFDAIDGFKLSAQPIGLLLGPMVDALEHAYFEIIERMSSWAIASASSSSGTSSSSTPPQSSRTDVQVKSYRGQISYLLGHLRSIPSSFSESRMIFAMCQRCCLELDARITWVQVIAPSWGQMEAWRVPQTREVVGAISSQPLIVESCFRAGIPVWYLRALPVHPQIKVQHWHSIEKPVRDLSELIEKVTSFEDEDPPYPVIYSGGIENLDRYKLMLDNNTRIAFPSSAFDSPFTSPSLLPSSTSSTSSTSSLPQATAAVVGQQGRNKFLEVDSPLMPPSLPSWTTASKTIGATFNPNQHARDGVPRGYILPEPAMIANLSADQTRQAYLLMYLKLRDFLLYRIHKLGVVDALLSADEWRKVLGLERVPVTDGTRSAMERNKVLEVLRAASDGVSGLVCASFLILQSSTDLVLVYRFFTP</sequence>
<dbReference type="EMBL" id="MU807788">
    <property type="protein sequence ID" value="KAJ3831114.1"/>
    <property type="molecule type" value="Genomic_DNA"/>
</dbReference>
<feature type="non-terminal residue" evidence="2">
    <location>
        <position position="1"/>
    </location>
</feature>
<dbReference type="Proteomes" id="UP001163846">
    <property type="component" value="Unassembled WGS sequence"/>
</dbReference>